<dbReference type="InterPro" id="IPR000600">
    <property type="entry name" value="ROK"/>
</dbReference>
<dbReference type="InterPro" id="IPR043129">
    <property type="entry name" value="ATPase_NBD"/>
</dbReference>
<evidence type="ECO:0008006" key="3">
    <source>
        <dbReference type="Google" id="ProtNLM"/>
    </source>
</evidence>
<dbReference type="RefSeq" id="WP_059757031.1">
    <property type="nucleotide sequence ID" value="NZ_LDUG01000034.1"/>
</dbReference>
<organism evidence="1 2">
    <name type="scientific">Thiobacillus denitrificans</name>
    <dbReference type="NCBI Taxonomy" id="36861"/>
    <lineage>
        <taxon>Bacteria</taxon>
        <taxon>Pseudomonadati</taxon>
        <taxon>Pseudomonadota</taxon>
        <taxon>Betaproteobacteria</taxon>
        <taxon>Nitrosomonadales</taxon>
        <taxon>Thiobacillaceae</taxon>
        <taxon>Thiobacillus</taxon>
    </lineage>
</organism>
<dbReference type="PROSITE" id="PS01125">
    <property type="entry name" value="ROK"/>
    <property type="match status" value="1"/>
</dbReference>
<comment type="caution">
    <text evidence="1">The sequence shown here is derived from an EMBL/GenBank/DDBJ whole genome shotgun (WGS) entry which is preliminary data.</text>
</comment>
<dbReference type="PANTHER" id="PTHR18964">
    <property type="entry name" value="ROK (REPRESSOR, ORF, KINASE) FAMILY"/>
    <property type="match status" value="1"/>
</dbReference>
<keyword evidence="2" id="KW-1185">Reference proteome</keyword>
<dbReference type="PANTHER" id="PTHR18964:SF174">
    <property type="entry name" value="D-ALLOSE KINASE-RELATED"/>
    <property type="match status" value="1"/>
</dbReference>
<protein>
    <recommendedName>
        <fullName evidence="3">Fructokinase</fullName>
    </recommendedName>
</protein>
<dbReference type="PATRIC" id="fig|36861.3.peg.2224"/>
<dbReference type="STRING" id="1123392.GCA_000376425_01835"/>
<dbReference type="AlphaFoldDB" id="A0A106BLE3"/>
<dbReference type="InterPro" id="IPR049874">
    <property type="entry name" value="ROK_cs"/>
</dbReference>
<dbReference type="EMBL" id="LDUG01000034">
    <property type="protein sequence ID" value="KVW94620.1"/>
    <property type="molecule type" value="Genomic_DNA"/>
</dbReference>
<accession>A0A106BLE3</accession>
<dbReference type="GO" id="GO:0004396">
    <property type="term" value="F:hexokinase activity"/>
    <property type="evidence" value="ECO:0007669"/>
    <property type="project" value="TreeGrafter"/>
</dbReference>
<proteinExistence type="predicted"/>
<name>A0A106BLE3_THIDE</name>
<gene>
    <name evidence="1" type="ORF">ABW22_12230</name>
</gene>
<dbReference type="Proteomes" id="UP000064243">
    <property type="component" value="Unassembled WGS sequence"/>
</dbReference>
<dbReference type="Pfam" id="PF00480">
    <property type="entry name" value="ROK"/>
    <property type="match status" value="1"/>
</dbReference>
<reference evidence="1 2" key="1">
    <citation type="journal article" date="2015" name="Appl. Environ. Microbiol.">
        <title>Aerobic and Anaerobic Thiosulfate Oxidation by a Cold-Adapted, Subglacial Chemoautotroph.</title>
        <authorList>
            <person name="Harrold Z.R."/>
            <person name="Skidmore M.L."/>
            <person name="Hamilton T.L."/>
            <person name="Desch L."/>
            <person name="Amada K."/>
            <person name="van Gelder W."/>
            <person name="Glover K."/>
            <person name="Roden E.E."/>
            <person name="Boyd E.S."/>
        </authorList>
    </citation>
    <scope>NUCLEOTIDE SEQUENCE [LARGE SCALE GENOMIC DNA]</scope>
    <source>
        <strain evidence="1 2">RG</strain>
    </source>
</reference>
<sequence>MAPTLRFGVDLGGSKIELIALDAGGGEILRRRVPTPQDDYFATVAAVAALVHQAEFELGQSASIGIGTPGAVSPASGRMKNCNSTCLNGRPLQEDLERALNREVRLANDANCLALSEATDGSAAGADSVFGVIIGTGVGGGVVVRGQVLTGANAIAGEWGHSPLPYFQFAHAQADRNGTGQHPATGEAILHPWPSPRELDAAPACYCGKKGCIETWLSGPALAADHVRYGGEDLPAHEIVQLANAGYGPCSATLARYEERLARALAGVINLLDPDIIVLGGGLSNIARLYDTVPRLWPRYVFSDRVDTKLVPPKYGDSSGVRGAAWLWSEGN</sequence>
<evidence type="ECO:0000313" key="1">
    <source>
        <dbReference type="EMBL" id="KVW94620.1"/>
    </source>
</evidence>
<dbReference type="SUPFAM" id="SSF53067">
    <property type="entry name" value="Actin-like ATPase domain"/>
    <property type="match status" value="1"/>
</dbReference>
<dbReference type="CDD" id="cd24066">
    <property type="entry name" value="ASKHA_NBD_ROK_EcFRK-like"/>
    <property type="match status" value="1"/>
</dbReference>
<evidence type="ECO:0000313" key="2">
    <source>
        <dbReference type="Proteomes" id="UP000064243"/>
    </source>
</evidence>
<dbReference type="Gene3D" id="3.30.420.40">
    <property type="match status" value="2"/>
</dbReference>
<dbReference type="OrthoDB" id="9810372at2"/>